<dbReference type="EMBL" id="FMZA01000030">
    <property type="protein sequence ID" value="SDD06753.1"/>
    <property type="molecule type" value="Genomic_DNA"/>
</dbReference>
<dbReference type="CDD" id="cd06464">
    <property type="entry name" value="ACD_sHsps-like"/>
    <property type="match status" value="1"/>
</dbReference>
<evidence type="ECO:0000313" key="4">
    <source>
        <dbReference type="EMBL" id="SDD06753.1"/>
    </source>
</evidence>
<dbReference type="Proteomes" id="UP000199387">
    <property type="component" value="Unassembled WGS sequence"/>
</dbReference>
<evidence type="ECO:0000256" key="2">
    <source>
        <dbReference type="RuleBase" id="RU003616"/>
    </source>
</evidence>
<dbReference type="SUPFAM" id="SSF49764">
    <property type="entry name" value="HSP20-like chaperones"/>
    <property type="match status" value="1"/>
</dbReference>
<comment type="similarity">
    <text evidence="1 2">Belongs to the small heat shock protein (HSP20) family.</text>
</comment>
<evidence type="ECO:0000313" key="5">
    <source>
        <dbReference type="Proteomes" id="UP000199387"/>
    </source>
</evidence>
<organism evidence="4 5">
    <name type="scientific">Melghirimyces thermohalophilus</name>
    <dbReference type="NCBI Taxonomy" id="1236220"/>
    <lineage>
        <taxon>Bacteria</taxon>
        <taxon>Bacillati</taxon>
        <taxon>Bacillota</taxon>
        <taxon>Bacilli</taxon>
        <taxon>Bacillales</taxon>
        <taxon>Thermoactinomycetaceae</taxon>
        <taxon>Melghirimyces</taxon>
    </lineage>
</organism>
<dbReference type="PROSITE" id="PS01031">
    <property type="entry name" value="SHSP"/>
    <property type="match status" value="1"/>
</dbReference>
<dbReference type="InterPro" id="IPR002068">
    <property type="entry name" value="A-crystallin/Hsp20_dom"/>
</dbReference>
<protein>
    <submittedName>
        <fullName evidence="4">HSP20 family protein</fullName>
    </submittedName>
</protein>
<dbReference type="STRING" id="1236220.SAMN04488112_1306"/>
<dbReference type="Gene3D" id="2.60.40.790">
    <property type="match status" value="1"/>
</dbReference>
<keyword evidence="5" id="KW-1185">Reference proteome</keyword>
<evidence type="ECO:0000256" key="1">
    <source>
        <dbReference type="PROSITE-ProRule" id="PRU00285"/>
    </source>
</evidence>
<proteinExistence type="inferred from homology"/>
<dbReference type="AlphaFoldDB" id="A0A1G6RQR5"/>
<feature type="domain" description="SHSP" evidence="3">
    <location>
        <begin position="28"/>
        <end position="140"/>
    </location>
</feature>
<gene>
    <name evidence="4" type="ORF">SAMN04488112_1306</name>
</gene>
<sequence>MSRNQNFEQWIGLMRDFLGDDFWTEVTGSNQTYQPKADVLHSDHEVVVLIDIPGIQDVGVLDIRVEGETLYVRGEVPPSWEHCEPVLTERFKGKFERVIPLGEAVRRRPGGARYRKGVLEIRLTRLSADRYQARVEAEEG</sequence>
<evidence type="ECO:0000259" key="3">
    <source>
        <dbReference type="PROSITE" id="PS01031"/>
    </source>
</evidence>
<dbReference type="RefSeq" id="WP_176758053.1">
    <property type="nucleotide sequence ID" value="NZ_FMZA01000030.1"/>
</dbReference>
<accession>A0A1G6RQR5</accession>
<reference evidence="4 5" key="1">
    <citation type="submission" date="2016-10" db="EMBL/GenBank/DDBJ databases">
        <authorList>
            <person name="de Groot N.N."/>
        </authorList>
    </citation>
    <scope>NUCLEOTIDE SEQUENCE [LARGE SCALE GENOMIC DNA]</scope>
    <source>
        <strain evidence="4 5">DSM 45514</strain>
    </source>
</reference>
<name>A0A1G6RQR5_9BACL</name>
<dbReference type="InterPro" id="IPR008978">
    <property type="entry name" value="HSP20-like_chaperone"/>
</dbReference>
<dbReference type="Pfam" id="PF00011">
    <property type="entry name" value="HSP20"/>
    <property type="match status" value="1"/>
</dbReference>